<dbReference type="GO" id="GO:0016491">
    <property type="term" value="F:oxidoreductase activity"/>
    <property type="evidence" value="ECO:0007669"/>
    <property type="project" value="UniProtKB-KW"/>
</dbReference>
<feature type="domain" description="NADP-dependent oxidoreductase" evidence="2">
    <location>
        <begin position="15"/>
        <end position="304"/>
    </location>
</feature>
<accession>A0A9P6E4G2</accession>
<dbReference type="InterPro" id="IPR036812">
    <property type="entry name" value="NAD(P)_OxRdtase_dom_sf"/>
</dbReference>
<dbReference type="PANTHER" id="PTHR43625">
    <property type="entry name" value="AFLATOXIN B1 ALDEHYDE REDUCTASE"/>
    <property type="match status" value="1"/>
</dbReference>
<keyword evidence="4" id="KW-1185">Reference proteome</keyword>
<dbReference type="InterPro" id="IPR050791">
    <property type="entry name" value="Aldo-Keto_reductase"/>
</dbReference>
<name>A0A9P6E4G2_9AGAR</name>
<dbReference type="InterPro" id="IPR023210">
    <property type="entry name" value="NADP_OxRdtase_dom"/>
</dbReference>
<comment type="caution">
    <text evidence="3">The sequence shown here is derived from an EMBL/GenBank/DDBJ whole genome shotgun (WGS) entry which is preliminary data.</text>
</comment>
<sequence length="330" mass="36496">MSLSTIKIGSDNVTEIGFGAMGLSAFYGEVPSDDDRFKFLDAVLEKGCTNWDTADMYGDSEALLGKWFKRTGKRDQIFLASKFGISAEGAQNSAEYMRASLEKSLKLLSSDHLDLFYVHRINKNIPIEKTIRSMAELVKEGKIRYIGLSEISAETLRRAHAIHPIAAVQVEYSPFALDIERNGLLKACRELGVAVVAYSPLGRGLLTGAYKKNSDFPDDDFRKHIPKYSDDNLPKILGVVQRLTEIGKTHNATAGQICLAWLKAQGNDIIPIPGTKKVKYLSENLDAVKIKLNAEEVASIRKVVEMANIDGLDRYPAAYNVGLYEDTVAE</sequence>
<dbReference type="Pfam" id="PF00248">
    <property type="entry name" value="Aldo_ket_red"/>
    <property type="match status" value="1"/>
</dbReference>
<evidence type="ECO:0000256" key="1">
    <source>
        <dbReference type="ARBA" id="ARBA00023002"/>
    </source>
</evidence>
<dbReference type="EMBL" id="MU157954">
    <property type="protein sequence ID" value="KAF9522253.1"/>
    <property type="molecule type" value="Genomic_DNA"/>
</dbReference>
<keyword evidence="1" id="KW-0560">Oxidoreductase</keyword>
<dbReference type="PRINTS" id="PR00069">
    <property type="entry name" value="ALDKETRDTASE"/>
</dbReference>
<dbReference type="PANTHER" id="PTHR43625:SF40">
    <property type="entry name" value="ALDO-KETO REDUCTASE YAKC [NADP(+)]"/>
    <property type="match status" value="1"/>
</dbReference>
<dbReference type="Gene3D" id="3.20.20.100">
    <property type="entry name" value="NADP-dependent oxidoreductase domain"/>
    <property type="match status" value="1"/>
</dbReference>
<organism evidence="3 4">
    <name type="scientific">Crepidotus variabilis</name>
    <dbReference type="NCBI Taxonomy" id="179855"/>
    <lineage>
        <taxon>Eukaryota</taxon>
        <taxon>Fungi</taxon>
        <taxon>Dikarya</taxon>
        <taxon>Basidiomycota</taxon>
        <taxon>Agaricomycotina</taxon>
        <taxon>Agaricomycetes</taxon>
        <taxon>Agaricomycetidae</taxon>
        <taxon>Agaricales</taxon>
        <taxon>Agaricineae</taxon>
        <taxon>Crepidotaceae</taxon>
        <taxon>Crepidotus</taxon>
    </lineage>
</organism>
<dbReference type="GO" id="GO:0005737">
    <property type="term" value="C:cytoplasm"/>
    <property type="evidence" value="ECO:0007669"/>
    <property type="project" value="TreeGrafter"/>
</dbReference>
<dbReference type="OrthoDB" id="37537at2759"/>
<gene>
    <name evidence="3" type="ORF">CPB83DRAFT_864755</name>
</gene>
<proteinExistence type="predicted"/>
<dbReference type="AlphaFoldDB" id="A0A9P6E4G2"/>
<protein>
    <submittedName>
        <fullName evidence="3">NADP-dependent oxidoreductase domain-containing protein</fullName>
    </submittedName>
</protein>
<dbReference type="SUPFAM" id="SSF51430">
    <property type="entry name" value="NAD(P)-linked oxidoreductase"/>
    <property type="match status" value="1"/>
</dbReference>
<evidence type="ECO:0000259" key="2">
    <source>
        <dbReference type="Pfam" id="PF00248"/>
    </source>
</evidence>
<dbReference type="Proteomes" id="UP000807306">
    <property type="component" value="Unassembled WGS sequence"/>
</dbReference>
<dbReference type="InterPro" id="IPR020471">
    <property type="entry name" value="AKR"/>
</dbReference>
<evidence type="ECO:0000313" key="3">
    <source>
        <dbReference type="EMBL" id="KAF9522253.1"/>
    </source>
</evidence>
<evidence type="ECO:0000313" key="4">
    <source>
        <dbReference type="Proteomes" id="UP000807306"/>
    </source>
</evidence>
<reference evidence="3" key="1">
    <citation type="submission" date="2020-11" db="EMBL/GenBank/DDBJ databases">
        <authorList>
            <consortium name="DOE Joint Genome Institute"/>
            <person name="Ahrendt S."/>
            <person name="Riley R."/>
            <person name="Andreopoulos W."/>
            <person name="Labutti K."/>
            <person name="Pangilinan J."/>
            <person name="Ruiz-Duenas F.J."/>
            <person name="Barrasa J.M."/>
            <person name="Sanchez-Garcia M."/>
            <person name="Camarero S."/>
            <person name="Miyauchi S."/>
            <person name="Serrano A."/>
            <person name="Linde D."/>
            <person name="Babiker R."/>
            <person name="Drula E."/>
            <person name="Ayuso-Fernandez I."/>
            <person name="Pacheco R."/>
            <person name="Padilla G."/>
            <person name="Ferreira P."/>
            <person name="Barriuso J."/>
            <person name="Kellner H."/>
            <person name="Castanera R."/>
            <person name="Alfaro M."/>
            <person name="Ramirez L."/>
            <person name="Pisabarro A.G."/>
            <person name="Kuo A."/>
            <person name="Tritt A."/>
            <person name="Lipzen A."/>
            <person name="He G."/>
            <person name="Yan M."/>
            <person name="Ng V."/>
            <person name="Cullen D."/>
            <person name="Martin F."/>
            <person name="Rosso M.-N."/>
            <person name="Henrissat B."/>
            <person name="Hibbett D."/>
            <person name="Martinez A.T."/>
            <person name="Grigoriev I.V."/>
        </authorList>
    </citation>
    <scope>NUCLEOTIDE SEQUENCE</scope>
    <source>
        <strain evidence="3">CBS 506.95</strain>
    </source>
</reference>